<evidence type="ECO:0000256" key="16">
    <source>
        <dbReference type="PROSITE-ProRule" id="PRU00339"/>
    </source>
</evidence>
<protein>
    <recommendedName>
        <fullName evidence="6">dolichyl-phosphate-mannose--protein mannosyltransferase</fullName>
        <ecNumber evidence="6">2.4.1.109</ecNumber>
    </recommendedName>
</protein>
<dbReference type="OrthoDB" id="1658288at2759"/>
<feature type="transmembrane region" description="Helical" evidence="17">
    <location>
        <begin position="153"/>
        <end position="175"/>
    </location>
</feature>
<comment type="pathway">
    <text evidence="4">Protein modification; protein glycosylation.</text>
</comment>
<dbReference type="AlphaFoldDB" id="A0A9P0CLB8"/>
<evidence type="ECO:0000256" key="15">
    <source>
        <dbReference type="ARBA" id="ARBA00045102"/>
    </source>
</evidence>
<dbReference type="PANTHER" id="PTHR44216">
    <property type="entry name" value="PROTEIN O-MANNOSYL-TRANSFERASE TMTC2"/>
    <property type="match status" value="1"/>
</dbReference>
<feature type="repeat" description="TPR" evidence="16">
    <location>
        <begin position="387"/>
        <end position="420"/>
    </location>
</feature>
<keyword evidence="13 17" id="KW-0472">Membrane</keyword>
<dbReference type="PROSITE" id="PS50293">
    <property type="entry name" value="TPR_REGION"/>
    <property type="match status" value="1"/>
</dbReference>
<dbReference type="Gene3D" id="1.25.40.10">
    <property type="entry name" value="Tetratricopeptide repeat domain"/>
    <property type="match status" value="1"/>
</dbReference>
<organism evidence="19 20">
    <name type="scientific">Psylliodes chrysocephalus</name>
    <dbReference type="NCBI Taxonomy" id="3402493"/>
    <lineage>
        <taxon>Eukaryota</taxon>
        <taxon>Metazoa</taxon>
        <taxon>Ecdysozoa</taxon>
        <taxon>Arthropoda</taxon>
        <taxon>Hexapoda</taxon>
        <taxon>Insecta</taxon>
        <taxon>Pterygota</taxon>
        <taxon>Neoptera</taxon>
        <taxon>Endopterygota</taxon>
        <taxon>Coleoptera</taxon>
        <taxon>Polyphaga</taxon>
        <taxon>Cucujiformia</taxon>
        <taxon>Chrysomeloidea</taxon>
        <taxon>Chrysomelidae</taxon>
        <taxon>Galerucinae</taxon>
        <taxon>Alticini</taxon>
        <taxon>Psylliodes</taxon>
    </lineage>
</organism>
<keyword evidence="11" id="KW-0256">Endoplasmic reticulum</keyword>
<evidence type="ECO:0000256" key="1">
    <source>
        <dbReference type="ARBA" id="ARBA00003582"/>
    </source>
</evidence>
<comment type="catalytic activity">
    <reaction evidence="14">
        <text>a di-trans,poly-cis-dolichyl beta-D-mannosyl phosphate + L-threonyl-[protein] = 3-O-(alpha-D-mannosyl)-L-threonyl-[protein] + a di-trans,poly-cis-dolichyl phosphate + H(+)</text>
        <dbReference type="Rhea" id="RHEA:53396"/>
        <dbReference type="Rhea" id="RHEA-COMP:11060"/>
        <dbReference type="Rhea" id="RHEA-COMP:13547"/>
        <dbReference type="Rhea" id="RHEA-COMP:19498"/>
        <dbReference type="Rhea" id="RHEA-COMP:19501"/>
        <dbReference type="ChEBI" id="CHEBI:15378"/>
        <dbReference type="ChEBI" id="CHEBI:30013"/>
        <dbReference type="ChEBI" id="CHEBI:57683"/>
        <dbReference type="ChEBI" id="CHEBI:58211"/>
        <dbReference type="ChEBI" id="CHEBI:137323"/>
        <dbReference type="EC" id="2.4.1.109"/>
    </reaction>
</comment>
<dbReference type="Pfam" id="PF08409">
    <property type="entry name" value="TMTC_DUF1736"/>
    <property type="match status" value="1"/>
</dbReference>
<dbReference type="InterPro" id="IPR013618">
    <property type="entry name" value="TMTC_DUF1736"/>
</dbReference>
<keyword evidence="8 17" id="KW-0812">Transmembrane</keyword>
<keyword evidence="7" id="KW-0808">Transferase</keyword>
<evidence type="ECO:0000256" key="4">
    <source>
        <dbReference type="ARBA" id="ARBA00004922"/>
    </source>
</evidence>
<dbReference type="InterPro" id="IPR019734">
    <property type="entry name" value="TPR_rpt"/>
</dbReference>
<dbReference type="EMBL" id="OV651827">
    <property type="protein sequence ID" value="CAH1103681.1"/>
    <property type="molecule type" value="Genomic_DNA"/>
</dbReference>
<feature type="transmembrane region" description="Helical" evidence="17">
    <location>
        <begin position="288"/>
        <end position="313"/>
    </location>
</feature>
<evidence type="ECO:0000313" key="20">
    <source>
        <dbReference type="Proteomes" id="UP001153636"/>
    </source>
</evidence>
<gene>
    <name evidence="19" type="ORF">PSYICH_LOCUS4989</name>
</gene>
<keyword evidence="9" id="KW-0677">Repeat</keyword>
<comment type="catalytic activity">
    <reaction evidence="15">
        <text>a di-trans,poly-cis-dolichyl beta-D-mannosyl phosphate + L-seryl-[protein] = 3-O-(alpha-D-mannosyl)-L-seryl-[protein] + a di-trans,poly-cis-dolichyl phosphate + H(+)</text>
        <dbReference type="Rhea" id="RHEA:17377"/>
        <dbReference type="Rhea" id="RHEA-COMP:9863"/>
        <dbReference type="Rhea" id="RHEA-COMP:13546"/>
        <dbReference type="Rhea" id="RHEA-COMP:19498"/>
        <dbReference type="Rhea" id="RHEA-COMP:19501"/>
        <dbReference type="ChEBI" id="CHEBI:15378"/>
        <dbReference type="ChEBI" id="CHEBI:29999"/>
        <dbReference type="ChEBI" id="CHEBI:57683"/>
        <dbReference type="ChEBI" id="CHEBI:58211"/>
        <dbReference type="ChEBI" id="CHEBI:137321"/>
        <dbReference type="EC" id="2.4.1.109"/>
    </reaction>
</comment>
<evidence type="ECO:0000259" key="18">
    <source>
        <dbReference type="Pfam" id="PF08409"/>
    </source>
</evidence>
<sequence length="427" mass="48813">MYCHRFCKKNTAIKSDSKQYQKFVYSLQKNVTSCNWPKRNFKDVENSESSSMVVKNQEIVSACCWKNNLKLWIYLVLCLLLAVAAMLSKETGITVLGLCFVYDWVYCISNNKTQTRSLLILASALSIILAVRLQARTPKFSSADNPTARETDFLTRFLTFSYLPVFNFWLLIFPSNLSFDWGMDAIPRITTIKDYRIIITIIFYYSLLCILRKSLKKIVRKGKKQFKKRDNNNCRTCNLNCSELHSSSCRTSNNNNTTNFSSSSCVCLNICRPVILFRHEKKHNYTSAAILLSFAFLALPFLPATNILFYVGFVVAERVLYLPSVGLCLLLGLASGTLWDCYKRQRPVFLCGFVLVLVAFSAKTVFRNKDWKNEEALYRSAVPINTPKAYGNLGSVLSSQGRVDEAEIAFRKALQFRPNMADVHYNL</sequence>
<dbReference type="GO" id="GO:0005789">
    <property type="term" value="C:endoplasmic reticulum membrane"/>
    <property type="evidence" value="ECO:0007669"/>
    <property type="project" value="TreeGrafter"/>
</dbReference>
<evidence type="ECO:0000256" key="5">
    <source>
        <dbReference type="ARBA" id="ARBA00007882"/>
    </source>
</evidence>
<feature type="transmembrane region" description="Helical" evidence="17">
    <location>
        <begin position="348"/>
        <end position="366"/>
    </location>
</feature>
<feature type="transmembrane region" description="Helical" evidence="17">
    <location>
        <begin position="195"/>
        <end position="215"/>
    </location>
</feature>
<evidence type="ECO:0000256" key="14">
    <source>
        <dbReference type="ARBA" id="ARBA00045085"/>
    </source>
</evidence>
<proteinExistence type="inferred from homology"/>
<evidence type="ECO:0000256" key="11">
    <source>
        <dbReference type="ARBA" id="ARBA00022824"/>
    </source>
</evidence>
<keyword evidence="10 16" id="KW-0802">TPR repeat</keyword>
<keyword evidence="20" id="KW-1185">Reference proteome</keyword>
<dbReference type="SMART" id="SM00028">
    <property type="entry name" value="TPR"/>
    <property type="match status" value="1"/>
</dbReference>
<evidence type="ECO:0000313" key="19">
    <source>
        <dbReference type="EMBL" id="CAH1103681.1"/>
    </source>
</evidence>
<evidence type="ECO:0000256" key="9">
    <source>
        <dbReference type="ARBA" id="ARBA00022737"/>
    </source>
</evidence>
<evidence type="ECO:0000256" key="17">
    <source>
        <dbReference type="SAM" id="Phobius"/>
    </source>
</evidence>
<dbReference type="InterPro" id="IPR011990">
    <property type="entry name" value="TPR-like_helical_dom_sf"/>
</dbReference>
<evidence type="ECO:0000256" key="12">
    <source>
        <dbReference type="ARBA" id="ARBA00022989"/>
    </source>
</evidence>
<feature type="transmembrane region" description="Helical" evidence="17">
    <location>
        <begin position="319"/>
        <end position="341"/>
    </location>
</feature>
<name>A0A9P0CLB8_9CUCU</name>
<evidence type="ECO:0000256" key="8">
    <source>
        <dbReference type="ARBA" id="ARBA00022692"/>
    </source>
</evidence>
<feature type="transmembrane region" description="Helical" evidence="17">
    <location>
        <begin position="71"/>
        <end position="88"/>
    </location>
</feature>
<dbReference type="InterPro" id="IPR052384">
    <property type="entry name" value="TMTC_O-mannosyltransferase"/>
</dbReference>
<dbReference type="SUPFAM" id="SSF48452">
    <property type="entry name" value="TPR-like"/>
    <property type="match status" value="1"/>
</dbReference>
<dbReference type="PROSITE" id="PS50005">
    <property type="entry name" value="TPR"/>
    <property type="match status" value="1"/>
</dbReference>
<keyword evidence="12 17" id="KW-1133">Transmembrane helix</keyword>
<evidence type="ECO:0000256" key="13">
    <source>
        <dbReference type="ARBA" id="ARBA00023136"/>
    </source>
</evidence>
<evidence type="ECO:0000256" key="10">
    <source>
        <dbReference type="ARBA" id="ARBA00022803"/>
    </source>
</evidence>
<comment type="subcellular location">
    <subcellularLocation>
        <location evidence="3">Endoplasmic reticulum</location>
    </subcellularLocation>
    <subcellularLocation>
        <location evidence="2">Membrane</location>
        <topology evidence="2">Multi-pass membrane protein</topology>
    </subcellularLocation>
</comment>
<dbReference type="Pfam" id="PF00515">
    <property type="entry name" value="TPR_1"/>
    <property type="match status" value="1"/>
</dbReference>
<reference evidence="19" key="1">
    <citation type="submission" date="2022-01" db="EMBL/GenBank/DDBJ databases">
        <authorList>
            <person name="King R."/>
        </authorList>
    </citation>
    <scope>NUCLEOTIDE SEQUENCE</scope>
</reference>
<feature type="domain" description="DUF1736" evidence="18">
    <location>
        <begin position="135"/>
        <end position="207"/>
    </location>
</feature>
<comment type="similarity">
    <text evidence="5">Belongs to the TMTC family.</text>
</comment>
<dbReference type="PANTHER" id="PTHR44216:SF3">
    <property type="entry name" value="PROTEIN O-MANNOSYL-TRANSFERASE TMTC2"/>
    <property type="match status" value="1"/>
</dbReference>
<evidence type="ECO:0000256" key="7">
    <source>
        <dbReference type="ARBA" id="ARBA00022679"/>
    </source>
</evidence>
<feature type="transmembrane region" description="Helical" evidence="17">
    <location>
        <begin position="115"/>
        <end position="133"/>
    </location>
</feature>
<evidence type="ECO:0000256" key="3">
    <source>
        <dbReference type="ARBA" id="ARBA00004240"/>
    </source>
</evidence>
<accession>A0A9P0CLB8</accession>
<evidence type="ECO:0000256" key="6">
    <source>
        <dbReference type="ARBA" id="ARBA00012839"/>
    </source>
</evidence>
<dbReference type="Proteomes" id="UP001153636">
    <property type="component" value="Chromosome 15"/>
</dbReference>
<dbReference type="GO" id="GO:0004169">
    <property type="term" value="F:dolichyl-phosphate-mannose-protein mannosyltransferase activity"/>
    <property type="evidence" value="ECO:0007669"/>
    <property type="project" value="UniProtKB-EC"/>
</dbReference>
<dbReference type="EC" id="2.4.1.109" evidence="6"/>
<comment type="function">
    <text evidence="1">Transfers mannosyl residues to the hydroxyl group of serine or threonine residues.</text>
</comment>
<evidence type="ECO:0000256" key="2">
    <source>
        <dbReference type="ARBA" id="ARBA00004141"/>
    </source>
</evidence>